<comment type="subcellular location">
    <subcellularLocation>
        <location evidence="1">Virion</location>
    </subcellularLocation>
</comment>
<sequence length="379" mass="38944">MQTDFADLIDMANIGLRATGQASDQNGSGDGFKLDNSGTLQLKLNPGSTDTDYAPLISVKDMLATDLGSGLVYKKDGICVGEGNGLAVGANSVSLKLAKGSHVNGGGGQGTDGQTNGNAGGLALSSSGLSVDSGNGIQINTQGVSVKLATNSGLSADESNGLKAVVSNGIQINAKGMSVKLATNSGLSADENNGLKVVVSNGIQVNGNSIGLTPEQTFQKGMVMMFAGTESGMPKGWALCDGQNGRPDLRDRFVLGSTGFTNVNQTNNQKVQGNNSAKYFNVTSDTKNPSIRVNVNGHTLTINEIPSHSHSIYTAGNEGGGGQALYERNGRSPGYTWEFSKSEGGGGSHDHGASATQDSHSHSVNVVPPYYILAFIIKL</sequence>
<dbReference type="Gene3D" id="2.10.25.20">
    <property type="entry name" value="reovirus attachment protein sigma1, domain 1"/>
    <property type="match status" value="1"/>
</dbReference>
<proteinExistence type="predicted"/>
<gene>
    <name evidence="4" type="ORF">FE394_09885</name>
</gene>
<comment type="caution">
    <text evidence="4">The sequence shown here is derived from an EMBL/GenBank/DDBJ whole genome shotgun (WGS) entry which is preliminary data.</text>
</comment>
<reference evidence="5" key="1">
    <citation type="journal article" date="2024" name="Toxins">
        <title>Genome Sequence Analysis of Native Xenorhabdus Strains Isolated from Entomopathogenic Nematodes in Argentina.</title>
        <authorList>
            <person name="Palma L."/>
            <person name="Frizzo L."/>
            <person name="Kaiser S."/>
            <person name="Berry C."/>
            <person name="Caballero P."/>
            <person name="Bode H.B."/>
            <person name="Del Valle E.E."/>
        </authorList>
    </citation>
    <scope>NUCLEOTIDE SEQUENCE [LARGE SCALE GENOMIC DNA]</scope>
    <source>
        <strain evidence="5">Reich</strain>
    </source>
</reference>
<evidence type="ECO:0000256" key="3">
    <source>
        <dbReference type="SAM" id="MobiDB-lite"/>
    </source>
</evidence>
<dbReference type="EMBL" id="VCDP01000034">
    <property type="protein sequence ID" value="MDX7999504.1"/>
    <property type="molecule type" value="Genomic_DNA"/>
</dbReference>
<organism evidence="4 5">
    <name type="scientific">Xenorhabdus littoralis</name>
    <dbReference type="NCBI Taxonomy" id="2582835"/>
    <lineage>
        <taxon>Bacteria</taxon>
        <taxon>Pseudomonadati</taxon>
        <taxon>Pseudomonadota</taxon>
        <taxon>Gammaproteobacteria</taxon>
        <taxon>Enterobacterales</taxon>
        <taxon>Morganellaceae</taxon>
        <taxon>Xenorhabdus</taxon>
    </lineage>
</organism>
<dbReference type="CDD" id="cd22641">
    <property type="entry name" value="C24-like"/>
    <property type="match status" value="1"/>
</dbReference>
<dbReference type="SUPFAM" id="SSF51225">
    <property type="entry name" value="Fibre shaft of virus attachment proteins"/>
    <property type="match status" value="1"/>
</dbReference>
<dbReference type="SUPFAM" id="SSF88874">
    <property type="entry name" value="Receptor-binding domain of short tail fibre protein gp12"/>
    <property type="match status" value="1"/>
</dbReference>
<keyword evidence="5" id="KW-1185">Reference proteome</keyword>
<dbReference type="RefSeq" id="WP_319926226.1">
    <property type="nucleotide sequence ID" value="NZ_VCDP01000034.1"/>
</dbReference>
<protein>
    <submittedName>
        <fullName evidence="4">Tail fiber protein</fullName>
    </submittedName>
</protein>
<dbReference type="InterPro" id="IPR009013">
    <property type="entry name" value="Attachment_protein_shaft_sf"/>
</dbReference>
<feature type="compositionally biased region" description="Low complexity" evidence="3">
    <location>
        <begin position="112"/>
        <end position="121"/>
    </location>
</feature>
<evidence type="ECO:0000313" key="4">
    <source>
        <dbReference type="EMBL" id="MDX7999504.1"/>
    </source>
</evidence>
<keyword evidence="2" id="KW-0945">Host-virus interaction</keyword>
<accession>A0ABU4SLG5</accession>
<evidence type="ECO:0000313" key="5">
    <source>
        <dbReference type="Proteomes" id="UP001271640"/>
    </source>
</evidence>
<evidence type="ECO:0000256" key="1">
    <source>
        <dbReference type="ARBA" id="ARBA00004328"/>
    </source>
</evidence>
<dbReference type="Proteomes" id="UP001271640">
    <property type="component" value="Unassembled WGS sequence"/>
</dbReference>
<feature type="region of interest" description="Disordered" evidence="3">
    <location>
        <begin position="102"/>
        <end position="121"/>
    </location>
</feature>
<name>A0ABU4SLG5_9GAMM</name>
<feature type="region of interest" description="Disordered" evidence="3">
    <location>
        <begin position="336"/>
        <end position="361"/>
    </location>
</feature>
<evidence type="ECO:0000256" key="2">
    <source>
        <dbReference type="ARBA" id="ARBA00022581"/>
    </source>
</evidence>